<name>A0A3Q8I8M0_9BACT</name>
<dbReference type="SUPFAM" id="SSF55816">
    <property type="entry name" value="5'-nucleotidase (syn. UDP-sugar hydrolase), C-terminal domain"/>
    <property type="match status" value="1"/>
</dbReference>
<feature type="chain" id="PRO_5018378435" evidence="3">
    <location>
        <begin position="28"/>
        <end position="528"/>
    </location>
</feature>
<organism evidence="6">
    <name type="scientific">Simulacricoccus ruber</name>
    <dbReference type="NCBI Taxonomy" id="2303410"/>
    <lineage>
        <taxon>Bacteria</taxon>
        <taxon>Pseudomonadati</taxon>
        <taxon>Myxococcota</taxon>
        <taxon>Myxococcia</taxon>
        <taxon>Myxococcales</taxon>
        <taxon>Cystobacterineae</taxon>
        <taxon>Myxococcaceae</taxon>
        <taxon>Simulacricoccus</taxon>
    </lineage>
</organism>
<protein>
    <submittedName>
        <fullName evidence="6">2'3'-cyclic-nucleotide 2'-phosphodiesterase 5'-nucleotidase</fullName>
    </submittedName>
</protein>
<dbReference type="GO" id="GO:0000166">
    <property type="term" value="F:nucleotide binding"/>
    <property type="evidence" value="ECO:0007669"/>
    <property type="project" value="UniProtKB-KW"/>
</dbReference>
<dbReference type="Pfam" id="PF02872">
    <property type="entry name" value="5_nucleotid_C"/>
    <property type="match status" value="1"/>
</dbReference>
<evidence type="ECO:0000259" key="5">
    <source>
        <dbReference type="Pfam" id="PF02872"/>
    </source>
</evidence>
<dbReference type="Gene3D" id="3.60.21.10">
    <property type="match status" value="1"/>
</dbReference>
<evidence type="ECO:0000259" key="4">
    <source>
        <dbReference type="Pfam" id="PF00149"/>
    </source>
</evidence>
<dbReference type="InterPro" id="IPR006179">
    <property type="entry name" value="5_nucleotidase/apyrase"/>
</dbReference>
<comment type="similarity">
    <text evidence="1 3">Belongs to the 5'-nucleotidase family.</text>
</comment>
<evidence type="ECO:0000256" key="3">
    <source>
        <dbReference type="RuleBase" id="RU362119"/>
    </source>
</evidence>
<dbReference type="InterPro" id="IPR006146">
    <property type="entry name" value="5'-Nucleotdase_CS"/>
</dbReference>
<reference evidence="6" key="1">
    <citation type="journal article" date="2018" name="J. Ind. Microbiol. Biotechnol.">
        <title>Genome mining reveals uncommon alkylpyrones as type III PKS products from myxobacteria.</title>
        <authorList>
            <person name="Hug J.J."/>
            <person name="Panter F."/>
            <person name="Krug D."/>
            <person name="Muller R."/>
        </authorList>
    </citation>
    <scope>NUCLEOTIDE SEQUENCE</scope>
    <source>
        <strain evidence="6">MCy10636</strain>
    </source>
</reference>
<dbReference type="PRINTS" id="PR01607">
    <property type="entry name" value="APYRASEFAMLY"/>
</dbReference>
<dbReference type="PROSITE" id="PS00785">
    <property type="entry name" value="5_NUCLEOTIDASE_1"/>
    <property type="match status" value="1"/>
</dbReference>
<dbReference type="InterPro" id="IPR004843">
    <property type="entry name" value="Calcineurin-like_PHP"/>
</dbReference>
<dbReference type="InterPro" id="IPR029052">
    <property type="entry name" value="Metallo-depent_PP-like"/>
</dbReference>
<dbReference type="GO" id="GO:0046872">
    <property type="term" value="F:metal ion binding"/>
    <property type="evidence" value="ECO:0007669"/>
    <property type="project" value="InterPro"/>
</dbReference>
<dbReference type="Pfam" id="PF00149">
    <property type="entry name" value="Metallophos"/>
    <property type="match status" value="1"/>
</dbReference>
<feature type="domain" description="Calcineurin-like phosphoesterase" evidence="4">
    <location>
        <begin position="39"/>
        <end position="252"/>
    </location>
</feature>
<dbReference type="CDD" id="cd00845">
    <property type="entry name" value="MPP_UshA_N_like"/>
    <property type="match status" value="1"/>
</dbReference>
<keyword evidence="3" id="KW-0378">Hydrolase</keyword>
<proteinExistence type="inferred from homology"/>
<dbReference type="PANTHER" id="PTHR11575:SF24">
    <property type="entry name" value="5'-NUCLEOTIDASE"/>
    <property type="match status" value="1"/>
</dbReference>
<dbReference type="InterPro" id="IPR036907">
    <property type="entry name" value="5'-Nucleotdase_C_sf"/>
</dbReference>
<feature type="domain" description="5'-Nucleotidase C-terminal" evidence="5">
    <location>
        <begin position="340"/>
        <end position="488"/>
    </location>
</feature>
<dbReference type="SUPFAM" id="SSF56300">
    <property type="entry name" value="Metallo-dependent phosphatases"/>
    <property type="match status" value="1"/>
</dbReference>
<keyword evidence="3" id="KW-0547">Nucleotide-binding</keyword>
<sequence length="528" mass="55930">MNTRPERLIRIPAAPLLGLAFALAAAAAPPRAAATHQLTVLHTNDLHGHLEPWTGWEGGMRGQSRGGMARLAARIDEARAAAGHGAVLLLDAGDTIGDTMLAARTEGRAVIEAMNRMGYDAMAVGNHEPDFGEAALRERMSQARFPVLAANVTRAADGALLARPYVIREVGGLRVGLLGLAYPSTPLTSARRNVDGLHFAAAASTARTFVPRMRQEGAQLVIALTHLGLGADRQLAREVEGIDVIVGGHSHNRMADALRVGGTLIVQAGAHGSDLGRLDLTVSGGRITAHRHRLIPVTGDGASRPVAAALDVLQGPLREDMAKVVARAATPIVRAQTLAGQQPGKRDQESPADSLFADAIRETTGTELAFLPGLGYGVALQPGPVTTAQLRNLIPHDTAIWTLRLPGRLVRDALEQSIENVVTKDATRKVGGMIQVSGLRFAYRPDAPRGQRVRSVTVAGAPLAAGRVYTVAVNGLLAEGGHRYTQFEQGTERREVGEQFTMVRDWMARRGVVSAPAPGRIARAGERP</sequence>
<accession>A0A3Q8I8M0</accession>
<dbReference type="GO" id="GO:0016788">
    <property type="term" value="F:hydrolase activity, acting on ester bonds"/>
    <property type="evidence" value="ECO:0007669"/>
    <property type="project" value="InterPro"/>
</dbReference>
<dbReference type="EMBL" id="MH908884">
    <property type="protein sequence ID" value="AYM52768.1"/>
    <property type="molecule type" value="Genomic_DNA"/>
</dbReference>
<feature type="signal peptide" evidence="3">
    <location>
        <begin position="1"/>
        <end position="27"/>
    </location>
</feature>
<dbReference type="Gene3D" id="3.90.780.10">
    <property type="entry name" value="5'-Nucleotidase, C-terminal domain"/>
    <property type="match status" value="1"/>
</dbReference>
<dbReference type="GO" id="GO:0030288">
    <property type="term" value="C:outer membrane-bounded periplasmic space"/>
    <property type="evidence" value="ECO:0007669"/>
    <property type="project" value="TreeGrafter"/>
</dbReference>
<evidence type="ECO:0000313" key="6">
    <source>
        <dbReference type="EMBL" id="AYM52768.1"/>
    </source>
</evidence>
<keyword evidence="2 3" id="KW-0732">Signal</keyword>
<dbReference type="GO" id="GO:0009166">
    <property type="term" value="P:nucleotide catabolic process"/>
    <property type="evidence" value="ECO:0007669"/>
    <property type="project" value="InterPro"/>
</dbReference>
<dbReference type="PANTHER" id="PTHR11575">
    <property type="entry name" value="5'-NUCLEOTIDASE-RELATED"/>
    <property type="match status" value="1"/>
</dbReference>
<dbReference type="InterPro" id="IPR008334">
    <property type="entry name" value="5'-Nucleotdase_C"/>
</dbReference>
<dbReference type="AlphaFoldDB" id="A0A3Q8I8M0"/>
<evidence type="ECO:0000256" key="2">
    <source>
        <dbReference type="ARBA" id="ARBA00022729"/>
    </source>
</evidence>
<evidence type="ECO:0000256" key="1">
    <source>
        <dbReference type="ARBA" id="ARBA00006654"/>
    </source>
</evidence>